<feature type="chain" id="PRO_5042294592" evidence="1">
    <location>
        <begin position="16"/>
        <end position="228"/>
    </location>
</feature>
<keyword evidence="1" id="KW-0732">Signal</keyword>
<reference evidence="2" key="2">
    <citation type="submission" date="2022-03" db="EMBL/GenBank/DDBJ databases">
        <title>Draft title - Genomic analysis of global carrot germplasm unveils the trajectory of domestication and the origin of high carotenoid orange carrot.</title>
        <authorList>
            <person name="Iorizzo M."/>
            <person name="Ellison S."/>
            <person name="Senalik D."/>
            <person name="Macko-Podgorni A."/>
            <person name="Grzebelus D."/>
            <person name="Bostan H."/>
            <person name="Rolling W."/>
            <person name="Curaba J."/>
            <person name="Simon P."/>
        </authorList>
    </citation>
    <scope>NUCLEOTIDE SEQUENCE</scope>
    <source>
        <tissue evidence="2">Leaf</tissue>
    </source>
</reference>
<keyword evidence="3" id="KW-1185">Reference proteome</keyword>
<name>A0AAF0X7C1_DAUCS</name>
<gene>
    <name evidence="2" type="ORF">DCAR_0522134</name>
</gene>
<accession>A0AAF0X7C1</accession>
<proteinExistence type="predicted"/>
<evidence type="ECO:0000256" key="1">
    <source>
        <dbReference type="SAM" id="SignalP"/>
    </source>
</evidence>
<dbReference type="EMBL" id="CP093347">
    <property type="protein sequence ID" value="WOH02745.1"/>
    <property type="molecule type" value="Genomic_DNA"/>
</dbReference>
<dbReference type="Proteomes" id="UP000077755">
    <property type="component" value="Chromosome 5"/>
</dbReference>
<dbReference type="AlphaFoldDB" id="A0AAF0X7C1"/>
<evidence type="ECO:0000313" key="2">
    <source>
        <dbReference type="EMBL" id="WOH02745.1"/>
    </source>
</evidence>
<organism evidence="2 3">
    <name type="scientific">Daucus carota subsp. sativus</name>
    <name type="common">Carrot</name>
    <dbReference type="NCBI Taxonomy" id="79200"/>
    <lineage>
        <taxon>Eukaryota</taxon>
        <taxon>Viridiplantae</taxon>
        <taxon>Streptophyta</taxon>
        <taxon>Embryophyta</taxon>
        <taxon>Tracheophyta</taxon>
        <taxon>Spermatophyta</taxon>
        <taxon>Magnoliopsida</taxon>
        <taxon>eudicotyledons</taxon>
        <taxon>Gunneridae</taxon>
        <taxon>Pentapetalae</taxon>
        <taxon>asterids</taxon>
        <taxon>campanulids</taxon>
        <taxon>Apiales</taxon>
        <taxon>Apiaceae</taxon>
        <taxon>Apioideae</taxon>
        <taxon>Scandiceae</taxon>
        <taxon>Daucinae</taxon>
        <taxon>Daucus</taxon>
        <taxon>Daucus sect. Daucus</taxon>
    </lineage>
</organism>
<sequence>MMILCVFLFVHSWYGSQINRFMELLNSKSCPRSHRLINVTRSPNSVTRCVRLPTRAQLNDPSGINLHMNNIKDRLWYVIPNPVKEFSWKKAESIALKQFLLTAKEALKWSLVAVLIFGSMSDVLFSISMNKELLIPFGLFVGCVVANFLKEISRELFPNPEEGNLSWNLLAVSCLFVMVKVLANYFTQGRQVFISHVVNGVLMQILLPWRSSQEVNRDDEKNSSVLSE</sequence>
<feature type="signal peptide" evidence="1">
    <location>
        <begin position="1"/>
        <end position="15"/>
    </location>
</feature>
<protein>
    <submittedName>
        <fullName evidence="2">Uncharacterized protein</fullName>
    </submittedName>
</protein>
<dbReference type="PANTHER" id="PTHR36000:SF3">
    <property type="entry name" value="EMBRYO DEFECTIVE 1273"/>
    <property type="match status" value="1"/>
</dbReference>
<dbReference type="PANTHER" id="PTHR36000">
    <property type="entry name" value="DEFECTIVE 1273 PROTEIN, PUTATIVE-RELATED"/>
    <property type="match status" value="1"/>
</dbReference>
<reference evidence="2" key="1">
    <citation type="journal article" date="2016" name="Nat. Genet.">
        <title>A high-quality carrot genome assembly provides new insights into carotenoid accumulation and asterid genome evolution.</title>
        <authorList>
            <person name="Iorizzo M."/>
            <person name="Ellison S."/>
            <person name="Senalik D."/>
            <person name="Zeng P."/>
            <person name="Satapoomin P."/>
            <person name="Huang J."/>
            <person name="Bowman M."/>
            <person name="Iovene M."/>
            <person name="Sanseverino W."/>
            <person name="Cavagnaro P."/>
            <person name="Yildiz M."/>
            <person name="Macko-Podgorni A."/>
            <person name="Moranska E."/>
            <person name="Grzebelus E."/>
            <person name="Grzebelus D."/>
            <person name="Ashrafi H."/>
            <person name="Zheng Z."/>
            <person name="Cheng S."/>
            <person name="Spooner D."/>
            <person name="Van Deynze A."/>
            <person name="Simon P."/>
        </authorList>
    </citation>
    <scope>NUCLEOTIDE SEQUENCE</scope>
    <source>
        <tissue evidence="2">Leaf</tissue>
    </source>
</reference>
<evidence type="ECO:0000313" key="3">
    <source>
        <dbReference type="Proteomes" id="UP000077755"/>
    </source>
</evidence>